<gene>
    <name evidence="3" type="ORF">JG731_00180</name>
</gene>
<dbReference type="InterPro" id="IPR038765">
    <property type="entry name" value="Papain-like_cys_pep_sf"/>
</dbReference>
<feature type="compositionally biased region" description="Basic and acidic residues" evidence="1">
    <location>
        <begin position="998"/>
        <end position="1010"/>
    </location>
</feature>
<dbReference type="SUPFAM" id="SSF54001">
    <property type="entry name" value="Cysteine proteinases"/>
    <property type="match status" value="1"/>
</dbReference>
<comment type="caution">
    <text evidence="3">The sequence shown here is derived from an EMBL/GenBank/DDBJ whole genome shotgun (WGS) entry which is preliminary data.</text>
</comment>
<feature type="compositionally biased region" description="Low complexity" evidence="1">
    <location>
        <begin position="85"/>
        <end position="98"/>
    </location>
</feature>
<feature type="region of interest" description="Disordered" evidence="1">
    <location>
        <begin position="76"/>
        <end position="107"/>
    </location>
</feature>
<name>A0ABS7IT05_9CHLA</name>
<sequence length="1017" mass="114636">MIFMSPIPPACPPPGKNNFYHLRTCPQDSLCIRILRVITYILLHIITLGILLLIHYLEKHIVDDVTYPRFPIASAKTPQIPTPDSPSLLSEPSQLPTPDSFSISPTTPVIITSPQKTKQIEKQKKITETSIKAILPTLPSPSLLDMISFPSGLSTKAGFFTGVLTLDQLPQGVVPFSLEAMLHYRKRGLSPHAARSALDILNIANPAFLATYPISFKESFQQTFINLQQKLLEANPESDEYLVADLQLKQLNYLNNNYYIVEVLGDGNCFYRACFVGWLCYLMRQNHPGVFSEEAERIQSLPFASSSPEHQAISKNMADLLLYCKNLKTLKNLFDLILLSPIHTNTGVKYLRQLATFETDCIRVQSLGEENLKALILGQLEETPELLLAALSELMRIQPSSPLFTEMFLNTRPPSLSATTQALLLLEFLHPLLSSKQETFLSIHPLVREFLETCSSTLSSSGVTNENAEQIISLLPQELLAHYTEFSQAIAQCVPPIPKNVEMFSFLLSRPSCTNHNTSCNTFYTLAYSALQTQLENQSNLSNYLNLSSEQTSPLYCVLEKLWSQKLFINTVDLLLSLPGGMQGTLVAPQLEHAFTLILRLLFKAPKTLSDSEIQEMNQSLLQCIQQSTHLTTAFASFLKLPLFTELQARVPDLGQAQARAIQLFLFAFQYPRLVQCAHNMQATNTINKLMLLFYPYLQQAVRKQSNFKKLQTFSEQIWGFFCCHSPKFNVNINPQIIESTVLSLSKHPQLLFLCDPEFQLAILNILKSSSDPRAARELIHEIKTKEHALWTSYIKHVDTASRKLSQQNKSRLTTLLPQEALLFSFLNYHPQVCNTSSSLGQQCHTYLAQQTSKLCQELVTHHSTWASAVEKNRPCLSVYKQLQEAFLLPVLRPTQNFPETRQTLLQQLSQLSTSELQNIFNVINFQAEDEHVSALSTTLGSIGLCQYLADSSLSQTPAQLIPLADSQGFLKLDFSPEDQAHIHIFRGHNHYNCLLRKDPDDTSRNENSKPLKKPQP</sequence>
<evidence type="ECO:0000256" key="2">
    <source>
        <dbReference type="SAM" id="Phobius"/>
    </source>
</evidence>
<evidence type="ECO:0000256" key="1">
    <source>
        <dbReference type="SAM" id="MobiDB-lite"/>
    </source>
</evidence>
<keyword evidence="4" id="KW-1185">Reference proteome</keyword>
<dbReference type="Proteomes" id="UP000781104">
    <property type="component" value="Unassembled WGS sequence"/>
</dbReference>
<dbReference type="InterPro" id="IPR019400">
    <property type="entry name" value="Peptidase_C65_otubain"/>
</dbReference>
<accession>A0ABS7IT05</accession>
<feature type="transmembrane region" description="Helical" evidence="2">
    <location>
        <begin position="37"/>
        <end position="57"/>
    </location>
</feature>
<evidence type="ECO:0000313" key="4">
    <source>
        <dbReference type="Proteomes" id="UP000781104"/>
    </source>
</evidence>
<keyword evidence="2" id="KW-0812">Transmembrane</keyword>
<evidence type="ECO:0000313" key="3">
    <source>
        <dbReference type="EMBL" id="MBX6679784.1"/>
    </source>
</evidence>
<dbReference type="EMBL" id="JAEMHH010000004">
    <property type="protein sequence ID" value="MBX6679784.1"/>
    <property type="molecule type" value="Genomic_DNA"/>
</dbReference>
<keyword evidence="2" id="KW-1133">Transmembrane helix</keyword>
<feature type="region of interest" description="Disordered" evidence="1">
    <location>
        <begin position="998"/>
        <end position="1017"/>
    </location>
</feature>
<protein>
    <submittedName>
        <fullName evidence="3">Peptidase C65 Otubain family protein</fullName>
    </submittedName>
</protein>
<keyword evidence="2" id="KW-0472">Membrane</keyword>
<proteinExistence type="predicted"/>
<reference evidence="3 4" key="1">
    <citation type="journal article" date="2021" name="Sci. Rep.">
        <title>Genetic and phenotypic analysis of the pathogenic potential of two novel Chlamydia gallinacea strains compared to Chlamydia psittaci.</title>
        <authorList>
            <person name="Heijne M."/>
            <person name="Jelocnik M."/>
            <person name="Umanets A."/>
            <person name="Brouwer M.S.M."/>
            <person name="Dinkla A."/>
            <person name="Harders F."/>
            <person name="van Keulen L.J.M."/>
            <person name="Roest H.J."/>
            <person name="Schaafsma F."/>
            <person name="Velkers F.C."/>
            <person name="van der Goot J.A."/>
            <person name="Pannekoek Y."/>
            <person name="Koets A.P."/>
        </authorList>
    </citation>
    <scope>NUCLEOTIDE SEQUENCE [LARGE SCALE GENOMIC DNA]</scope>
    <source>
        <strain evidence="3 4">NL_F725</strain>
    </source>
</reference>
<organism evidence="3 4">
    <name type="scientific">Chlamydia gallinacea</name>
    <dbReference type="NCBI Taxonomy" id="1457153"/>
    <lineage>
        <taxon>Bacteria</taxon>
        <taxon>Pseudomonadati</taxon>
        <taxon>Chlamydiota</taxon>
        <taxon>Chlamydiia</taxon>
        <taxon>Chlamydiales</taxon>
        <taxon>Chlamydiaceae</taxon>
        <taxon>Chlamydia/Chlamydophila group</taxon>
        <taxon>Chlamydia</taxon>
    </lineage>
</organism>
<dbReference type="Pfam" id="PF10275">
    <property type="entry name" value="Peptidase_C65"/>
    <property type="match status" value="1"/>
</dbReference>